<evidence type="ECO:0000313" key="2">
    <source>
        <dbReference type="Proteomes" id="UP000708208"/>
    </source>
</evidence>
<proteinExistence type="predicted"/>
<reference evidence="1" key="1">
    <citation type="submission" date="2021-06" db="EMBL/GenBank/DDBJ databases">
        <authorList>
            <person name="Hodson N. C."/>
            <person name="Mongue J. A."/>
            <person name="Jaron S. K."/>
        </authorList>
    </citation>
    <scope>NUCLEOTIDE SEQUENCE</scope>
</reference>
<organism evidence="1 2">
    <name type="scientific">Allacma fusca</name>
    <dbReference type="NCBI Taxonomy" id="39272"/>
    <lineage>
        <taxon>Eukaryota</taxon>
        <taxon>Metazoa</taxon>
        <taxon>Ecdysozoa</taxon>
        <taxon>Arthropoda</taxon>
        <taxon>Hexapoda</taxon>
        <taxon>Collembola</taxon>
        <taxon>Symphypleona</taxon>
        <taxon>Sminthuridae</taxon>
        <taxon>Allacma</taxon>
    </lineage>
</organism>
<feature type="non-terminal residue" evidence="1">
    <location>
        <position position="19"/>
    </location>
</feature>
<dbReference type="AlphaFoldDB" id="A0A8J2K916"/>
<sequence length="19" mass="2197">VEQTFSGERSLSKSTILEW</sequence>
<comment type="caution">
    <text evidence="1">The sequence shown here is derived from an EMBL/GenBank/DDBJ whole genome shotgun (WGS) entry which is preliminary data.</text>
</comment>
<gene>
    <name evidence="1" type="ORF">AFUS01_LOCUS20435</name>
</gene>
<evidence type="ECO:0000313" key="1">
    <source>
        <dbReference type="EMBL" id="CAG7731878.1"/>
    </source>
</evidence>
<keyword evidence="2" id="KW-1185">Reference proteome</keyword>
<dbReference type="EMBL" id="CAJVCH010220682">
    <property type="protein sequence ID" value="CAG7731878.1"/>
    <property type="molecule type" value="Genomic_DNA"/>
</dbReference>
<accession>A0A8J2K916</accession>
<protein>
    <submittedName>
        <fullName evidence="1">Uncharacterized protein</fullName>
    </submittedName>
</protein>
<name>A0A8J2K916_9HEXA</name>
<dbReference type="Proteomes" id="UP000708208">
    <property type="component" value="Unassembled WGS sequence"/>
</dbReference>